<reference evidence="5" key="1">
    <citation type="submission" date="2021-12" db="EMBL/GenBank/DDBJ databases">
        <authorList>
            <person name="Martin H S."/>
        </authorList>
    </citation>
    <scope>NUCLEOTIDE SEQUENCE</scope>
</reference>
<dbReference type="PRINTS" id="PR00484">
    <property type="entry name" value="PBPGOBP"/>
</dbReference>
<dbReference type="InterPro" id="IPR006170">
    <property type="entry name" value="PBP/GOBP"/>
</dbReference>
<gene>
    <name evidence="5" type="ORF">BINO364_LOCUS9866</name>
</gene>
<keyword evidence="6" id="KW-1185">Reference proteome</keyword>
<organism evidence="5 6">
    <name type="scientific">Brenthis ino</name>
    <name type="common">lesser marbled fritillary</name>
    <dbReference type="NCBI Taxonomy" id="405034"/>
    <lineage>
        <taxon>Eukaryota</taxon>
        <taxon>Metazoa</taxon>
        <taxon>Ecdysozoa</taxon>
        <taxon>Arthropoda</taxon>
        <taxon>Hexapoda</taxon>
        <taxon>Insecta</taxon>
        <taxon>Pterygota</taxon>
        <taxon>Neoptera</taxon>
        <taxon>Endopterygota</taxon>
        <taxon>Lepidoptera</taxon>
        <taxon>Glossata</taxon>
        <taxon>Ditrysia</taxon>
        <taxon>Papilionoidea</taxon>
        <taxon>Nymphalidae</taxon>
        <taxon>Heliconiinae</taxon>
        <taxon>Argynnini</taxon>
        <taxon>Brenthis</taxon>
    </lineage>
</organism>
<dbReference type="Proteomes" id="UP000838878">
    <property type="component" value="Chromosome 4"/>
</dbReference>
<dbReference type="GO" id="GO:0005549">
    <property type="term" value="F:odorant binding"/>
    <property type="evidence" value="ECO:0007669"/>
    <property type="project" value="InterPro"/>
</dbReference>
<dbReference type="EMBL" id="OV170224">
    <property type="protein sequence ID" value="CAH0724112.1"/>
    <property type="molecule type" value="Genomic_DNA"/>
</dbReference>
<feature type="disulfide bond" evidence="3">
    <location>
        <begin position="48"/>
        <end position="83"/>
    </location>
</feature>
<evidence type="ECO:0000313" key="5">
    <source>
        <dbReference type="EMBL" id="CAH0724112.1"/>
    </source>
</evidence>
<evidence type="ECO:0008006" key="7">
    <source>
        <dbReference type="Google" id="ProtNLM"/>
    </source>
</evidence>
<feature type="disulfide bond" evidence="3">
    <location>
        <begin position="126"/>
        <end position="146"/>
    </location>
</feature>
<keyword evidence="4" id="KW-0472">Membrane</keyword>
<feature type="disulfide bond" evidence="3">
    <location>
        <begin position="79"/>
        <end position="137"/>
    </location>
</feature>
<keyword evidence="2" id="KW-0813">Transport</keyword>
<dbReference type="Pfam" id="PF01395">
    <property type="entry name" value="PBP_GOBP"/>
    <property type="match status" value="1"/>
</dbReference>
<evidence type="ECO:0000256" key="4">
    <source>
        <dbReference type="SAM" id="Phobius"/>
    </source>
</evidence>
<protein>
    <recommendedName>
        <fullName evidence="7">Pheromone binding protein 2</fullName>
    </recommendedName>
</protein>
<dbReference type="CDD" id="cd23992">
    <property type="entry name" value="PBP_GOBP"/>
    <property type="match status" value="1"/>
</dbReference>
<sequence>MPIIFTEDSIMVKYFAIALILIVGVNRVAPTETLRSITGSFLKVLEECRKELTIGDNVLADMYYFWKQDRALMHRDTGCAIVCMSQKLNLLDDSGKLHHGNAHEFALRHGAADDMAAKLVSTVHACEEQHLSEEDKCLRALEVAKCFKTAMHEINWAPKVDVVITEILTEV</sequence>
<evidence type="ECO:0000256" key="1">
    <source>
        <dbReference type="ARBA" id="ARBA00008098"/>
    </source>
</evidence>
<evidence type="ECO:0000256" key="2">
    <source>
        <dbReference type="ARBA" id="ARBA00022448"/>
    </source>
</evidence>
<comment type="similarity">
    <text evidence="1">Belongs to the PBP/GOBP family.</text>
</comment>
<dbReference type="SUPFAM" id="SSF47565">
    <property type="entry name" value="Insect pheromone/odorant-binding proteins"/>
    <property type="match status" value="1"/>
</dbReference>
<feature type="non-terminal residue" evidence="5">
    <location>
        <position position="171"/>
    </location>
</feature>
<dbReference type="InterPro" id="IPR006072">
    <property type="entry name" value="Odorant/phero-bd_Lep"/>
</dbReference>
<dbReference type="AlphaFoldDB" id="A0A8J9V2M8"/>
<keyword evidence="4" id="KW-0812">Transmembrane</keyword>
<dbReference type="SMART" id="SM00708">
    <property type="entry name" value="PhBP"/>
    <property type="match status" value="1"/>
</dbReference>
<keyword evidence="3" id="KW-1015">Disulfide bond</keyword>
<evidence type="ECO:0000313" key="6">
    <source>
        <dbReference type="Proteomes" id="UP000838878"/>
    </source>
</evidence>
<dbReference type="OrthoDB" id="7413278at2759"/>
<evidence type="ECO:0000256" key="3">
    <source>
        <dbReference type="PIRSR" id="PIRSR015604-1"/>
    </source>
</evidence>
<keyword evidence="4" id="KW-1133">Transmembrane helix</keyword>
<feature type="transmembrane region" description="Helical" evidence="4">
    <location>
        <begin position="12"/>
        <end position="29"/>
    </location>
</feature>
<proteinExistence type="inferred from homology"/>
<dbReference type="Gene3D" id="1.10.238.20">
    <property type="entry name" value="Pheromone/general odorant binding protein domain"/>
    <property type="match status" value="1"/>
</dbReference>
<name>A0A8J9V2M8_9NEOP</name>
<dbReference type="InterPro" id="IPR036728">
    <property type="entry name" value="PBP_GOBP_sf"/>
</dbReference>
<dbReference type="PIRSF" id="PIRSF015604">
    <property type="entry name" value="Odorant/phero_bd"/>
    <property type="match status" value="1"/>
</dbReference>
<accession>A0A8J9V2M8</accession>